<sequence length="65" mass="7617">MFIIGFYALLVGSKVMIALFVGKSRDFLKSKYYLHLFRSLGVLYLLFALFFIEQGLELLGLHIWR</sequence>
<keyword evidence="1" id="KW-0812">Transmembrane</keyword>
<dbReference type="EMBL" id="RJJF01000016">
    <property type="protein sequence ID" value="RNI08711.1"/>
    <property type="molecule type" value="Genomic_DNA"/>
</dbReference>
<evidence type="ECO:0000313" key="2">
    <source>
        <dbReference type="EMBL" id="RNI08711.1"/>
    </source>
</evidence>
<organism evidence="2 3">
    <name type="scientific">Methanohalophilus euhalobius</name>
    <dbReference type="NCBI Taxonomy" id="51203"/>
    <lineage>
        <taxon>Archaea</taxon>
        <taxon>Methanobacteriati</taxon>
        <taxon>Methanobacteriota</taxon>
        <taxon>Stenosarchaea group</taxon>
        <taxon>Methanomicrobia</taxon>
        <taxon>Methanosarcinales</taxon>
        <taxon>Methanosarcinaceae</taxon>
        <taxon>Methanohalophilus</taxon>
    </lineage>
</organism>
<accession>A0A3M9L5X7</accession>
<comment type="caution">
    <text evidence="2">The sequence shown here is derived from an EMBL/GenBank/DDBJ whole genome shotgun (WGS) entry which is preliminary data.</text>
</comment>
<dbReference type="AlphaFoldDB" id="A0A3M9L5X7"/>
<dbReference type="Proteomes" id="UP000273978">
    <property type="component" value="Unassembled WGS sequence"/>
</dbReference>
<protein>
    <recommendedName>
        <fullName evidence="4">LysE type translocator</fullName>
    </recommendedName>
</protein>
<evidence type="ECO:0000313" key="3">
    <source>
        <dbReference type="Proteomes" id="UP000273978"/>
    </source>
</evidence>
<evidence type="ECO:0000256" key="1">
    <source>
        <dbReference type="SAM" id="Phobius"/>
    </source>
</evidence>
<feature type="transmembrane region" description="Helical" evidence="1">
    <location>
        <begin position="6"/>
        <end position="22"/>
    </location>
</feature>
<dbReference type="RefSeq" id="WP_105460600.1">
    <property type="nucleotide sequence ID" value="NZ_PVBU01000005.1"/>
</dbReference>
<keyword evidence="1" id="KW-0472">Membrane</keyword>
<feature type="transmembrane region" description="Helical" evidence="1">
    <location>
        <begin position="34"/>
        <end position="52"/>
    </location>
</feature>
<evidence type="ECO:0008006" key="4">
    <source>
        <dbReference type="Google" id="ProtNLM"/>
    </source>
</evidence>
<keyword evidence="1" id="KW-1133">Transmembrane helix</keyword>
<gene>
    <name evidence="2" type="ORF">EDD83_06415</name>
</gene>
<proteinExistence type="predicted"/>
<name>A0A3M9L5X7_9EURY</name>
<reference evidence="2 3" key="1">
    <citation type="submission" date="2018-10" db="EMBL/GenBank/DDBJ databases">
        <title>Cultivation of a novel Methanohalophilus strain from Kebrit Deep of the Red Sea and a genomic comparison of members of the genus Methanohalophilus.</title>
        <authorList>
            <person name="Guan Y."/>
            <person name="Ngugi D.K."/>
            <person name="Stingl U."/>
        </authorList>
    </citation>
    <scope>NUCLEOTIDE SEQUENCE [LARGE SCALE GENOMIC DNA]</scope>
    <source>
        <strain evidence="2 3">DSM 10369</strain>
    </source>
</reference>